<protein>
    <recommendedName>
        <fullName evidence="4">DDE-1 domain-containing protein</fullName>
    </recommendedName>
</protein>
<feature type="non-terminal residue" evidence="2">
    <location>
        <position position="1"/>
    </location>
</feature>
<accession>A0A6A5UV70</accession>
<feature type="transmembrane region" description="Helical" evidence="1">
    <location>
        <begin position="74"/>
        <end position="97"/>
    </location>
</feature>
<evidence type="ECO:0000256" key="1">
    <source>
        <dbReference type="SAM" id="Phobius"/>
    </source>
</evidence>
<dbReference type="Proteomes" id="UP000800036">
    <property type="component" value="Unassembled WGS sequence"/>
</dbReference>
<organism evidence="2 3">
    <name type="scientific">Bimuria novae-zelandiae CBS 107.79</name>
    <dbReference type="NCBI Taxonomy" id="1447943"/>
    <lineage>
        <taxon>Eukaryota</taxon>
        <taxon>Fungi</taxon>
        <taxon>Dikarya</taxon>
        <taxon>Ascomycota</taxon>
        <taxon>Pezizomycotina</taxon>
        <taxon>Dothideomycetes</taxon>
        <taxon>Pleosporomycetidae</taxon>
        <taxon>Pleosporales</taxon>
        <taxon>Massarineae</taxon>
        <taxon>Didymosphaeriaceae</taxon>
        <taxon>Bimuria</taxon>
    </lineage>
</organism>
<gene>
    <name evidence="2" type="ORF">BU23DRAFT_482839</name>
</gene>
<evidence type="ECO:0008006" key="4">
    <source>
        <dbReference type="Google" id="ProtNLM"/>
    </source>
</evidence>
<proteinExistence type="predicted"/>
<name>A0A6A5UV70_9PLEO</name>
<dbReference type="OrthoDB" id="5424404at2759"/>
<sequence length="101" mass="11678">TKGIDSNYHKVNSKTKYEAYFDLLHPKMEEYNILPCNTYNMDEKGFLISVIGRSKRVFSYREIKDLLQNSLRKWLTILVAICANRSALLPTLFFLGVSGLL</sequence>
<keyword evidence="1" id="KW-0812">Transmembrane</keyword>
<evidence type="ECO:0000313" key="2">
    <source>
        <dbReference type="EMBL" id="KAF1967662.1"/>
    </source>
</evidence>
<evidence type="ECO:0000313" key="3">
    <source>
        <dbReference type="Proteomes" id="UP000800036"/>
    </source>
</evidence>
<keyword evidence="3" id="KW-1185">Reference proteome</keyword>
<reference evidence="2" key="1">
    <citation type="journal article" date="2020" name="Stud. Mycol.">
        <title>101 Dothideomycetes genomes: a test case for predicting lifestyles and emergence of pathogens.</title>
        <authorList>
            <person name="Haridas S."/>
            <person name="Albert R."/>
            <person name="Binder M."/>
            <person name="Bloem J."/>
            <person name="Labutti K."/>
            <person name="Salamov A."/>
            <person name="Andreopoulos B."/>
            <person name="Baker S."/>
            <person name="Barry K."/>
            <person name="Bills G."/>
            <person name="Bluhm B."/>
            <person name="Cannon C."/>
            <person name="Castanera R."/>
            <person name="Culley D."/>
            <person name="Daum C."/>
            <person name="Ezra D."/>
            <person name="Gonzalez J."/>
            <person name="Henrissat B."/>
            <person name="Kuo A."/>
            <person name="Liang C."/>
            <person name="Lipzen A."/>
            <person name="Lutzoni F."/>
            <person name="Magnuson J."/>
            <person name="Mondo S."/>
            <person name="Nolan M."/>
            <person name="Ohm R."/>
            <person name="Pangilinan J."/>
            <person name="Park H.-J."/>
            <person name="Ramirez L."/>
            <person name="Alfaro M."/>
            <person name="Sun H."/>
            <person name="Tritt A."/>
            <person name="Yoshinaga Y."/>
            <person name="Zwiers L.-H."/>
            <person name="Turgeon B."/>
            <person name="Goodwin S."/>
            <person name="Spatafora J."/>
            <person name="Crous P."/>
            <person name="Grigoriev I."/>
        </authorList>
    </citation>
    <scope>NUCLEOTIDE SEQUENCE</scope>
    <source>
        <strain evidence="2">CBS 107.79</strain>
    </source>
</reference>
<dbReference type="AlphaFoldDB" id="A0A6A5UV70"/>
<keyword evidence="1" id="KW-0472">Membrane</keyword>
<keyword evidence="1" id="KW-1133">Transmembrane helix</keyword>
<dbReference type="EMBL" id="ML976729">
    <property type="protein sequence ID" value="KAF1967662.1"/>
    <property type="molecule type" value="Genomic_DNA"/>
</dbReference>